<keyword evidence="1" id="KW-1133">Transmembrane helix</keyword>
<evidence type="ECO:0000313" key="2">
    <source>
        <dbReference type="EMBL" id="MFL8938288.1"/>
    </source>
</evidence>
<keyword evidence="1" id="KW-0812">Transmembrane</keyword>
<dbReference type="Proteomes" id="UP001628668">
    <property type="component" value="Unassembled WGS sequence"/>
</dbReference>
<reference evidence="2 3" key="1">
    <citation type="submission" date="2024-12" db="EMBL/GenBank/DDBJ databases">
        <authorList>
            <person name="Li X."/>
            <person name="Zhang D."/>
        </authorList>
    </citation>
    <scope>NUCLEOTIDE SEQUENCE [LARGE SCALE GENOMIC DNA]</scope>
    <source>
        <strain evidence="2 3">JCM19602</strain>
    </source>
</reference>
<feature type="transmembrane region" description="Helical" evidence="1">
    <location>
        <begin position="31"/>
        <end position="51"/>
    </location>
</feature>
<gene>
    <name evidence="2" type="ORF">ACKA06_15970</name>
</gene>
<evidence type="ECO:0000313" key="3">
    <source>
        <dbReference type="Proteomes" id="UP001628668"/>
    </source>
</evidence>
<protein>
    <submittedName>
        <fullName evidence="2">Uncharacterized protein</fullName>
    </submittedName>
</protein>
<name>A0ABW8VSC5_9BACI</name>
<dbReference type="RefSeq" id="WP_411160112.1">
    <property type="nucleotide sequence ID" value="NZ_JBJOSA010000015.1"/>
</dbReference>
<dbReference type="EMBL" id="JBJOSA010000015">
    <property type="protein sequence ID" value="MFL8938288.1"/>
    <property type="molecule type" value="Genomic_DNA"/>
</dbReference>
<sequence length="62" mass="6768">MKQALSFCGMALTVIFDGGFLIRLIRDGDFYIAEFAGGVIGVILLVMALVVKLKGEKEERGF</sequence>
<comment type="caution">
    <text evidence="2">The sequence shown here is derived from an EMBL/GenBank/DDBJ whole genome shotgun (WGS) entry which is preliminary data.</text>
</comment>
<accession>A0ABW8VSC5</accession>
<keyword evidence="3" id="KW-1185">Reference proteome</keyword>
<evidence type="ECO:0000256" key="1">
    <source>
        <dbReference type="SAM" id="Phobius"/>
    </source>
</evidence>
<feature type="transmembrane region" description="Helical" evidence="1">
    <location>
        <begin position="7"/>
        <end position="25"/>
    </location>
</feature>
<proteinExistence type="predicted"/>
<organism evidence="2 3">
    <name type="scientific">Rossellomorea oryzaecorticis</name>
    <dbReference type="NCBI Taxonomy" id="1396505"/>
    <lineage>
        <taxon>Bacteria</taxon>
        <taxon>Bacillati</taxon>
        <taxon>Bacillota</taxon>
        <taxon>Bacilli</taxon>
        <taxon>Bacillales</taxon>
        <taxon>Bacillaceae</taxon>
        <taxon>Rossellomorea</taxon>
    </lineage>
</organism>
<keyword evidence="1" id="KW-0472">Membrane</keyword>